<dbReference type="Gene3D" id="3.20.20.80">
    <property type="entry name" value="Glycosidases"/>
    <property type="match status" value="2"/>
</dbReference>
<accession>A0A177NMD0</accession>
<reference evidence="3" key="1">
    <citation type="submission" date="2016-03" db="EMBL/GenBank/DDBJ databases">
        <authorList>
            <person name="Heylen K."/>
            <person name="De Vos P."/>
            <person name="Vekeman B."/>
        </authorList>
    </citation>
    <scope>NUCLEOTIDE SEQUENCE [LARGE SCALE GENOMIC DNA]</scope>
    <source>
        <strain evidence="3">R-45383</strain>
    </source>
</reference>
<comment type="caution">
    <text evidence="2">The sequence shown here is derived from an EMBL/GenBank/DDBJ whole genome shotgun (WGS) entry which is preliminary data.</text>
</comment>
<dbReference type="PANTHER" id="PTHR10357:SF209">
    <property type="entry name" value="PERIPLASMIC ALPHA-AMYLASE"/>
    <property type="match status" value="1"/>
</dbReference>
<dbReference type="InterPro" id="IPR006047">
    <property type="entry name" value="GH13_cat_dom"/>
</dbReference>
<name>A0A177NMD0_9GAMM</name>
<dbReference type="RefSeq" id="WP_064028339.1">
    <property type="nucleotide sequence ID" value="NZ_LUUK01000163.1"/>
</dbReference>
<dbReference type="SUPFAM" id="SSF51445">
    <property type="entry name" value="(Trans)glycosidases"/>
    <property type="match status" value="1"/>
</dbReference>
<dbReference type="InterPro" id="IPR017853">
    <property type="entry name" value="GH"/>
</dbReference>
<dbReference type="OrthoDB" id="9805159at2"/>
<dbReference type="SMART" id="SM00642">
    <property type="entry name" value="Aamy"/>
    <property type="match status" value="1"/>
</dbReference>
<dbReference type="Proteomes" id="UP000077628">
    <property type="component" value="Unassembled WGS sequence"/>
</dbReference>
<gene>
    <name evidence="2" type="ORF">A1355_05175</name>
</gene>
<evidence type="ECO:0000313" key="3">
    <source>
        <dbReference type="Proteomes" id="UP000077628"/>
    </source>
</evidence>
<feature type="domain" description="Glycosyl hydrolase family 13 catalytic" evidence="1">
    <location>
        <begin position="34"/>
        <end position="509"/>
    </location>
</feature>
<dbReference type="Pfam" id="PF00128">
    <property type="entry name" value="Alpha-amylase"/>
    <property type="match status" value="2"/>
</dbReference>
<sequence>MSESRLADVDLSQLTSNVSYTPSPTAWEDKVLYFLMLDRFSDGNESGGFRDVAGKPVAGGTTPLAQTADKRNAIQTPAAAAKWSDAGGKYVGGTLAGLQSKLGYLKRLGVTAIWISPLFKQVAFQETYHGYGIQDFLQVNPRFGTNQALKDLVAAAHQQGILVILDIILNHSGNVFSYDANRQPNYKDGSGHFDPRWDGGHYPVTGFNDAAGQANIPFVIANPAAPATWPAKDGAIWPVEFQNPEYFTQKGRIASFDYDPEFREGDFFDLKDLHHGFGGTDDFAPALGLLSLIEVYKYWIAYADLDGFRIDTVKHMQDGATRIFGSAIHEFAQSIGKDNFLLVGEITGGRYRAFDTLETTGLDAALGIDDIPSKLELMVKGAGNPNDYFSLFRNSLLIGKDSHTWFRNKVVTMFNDHDQVGRAKARFCADTDKAELVLNALAVNALTLGIPCVYYGTEQGFDGHGGDSDRYIREAMFGGEFGAFESRGVHYFDENHPVYSEFAKLMAIRAAQPALRRGRQYLRPISGDGQNFGLPTMLGGKLLSLVPWSRILADHEVVVAINTDPNAAKTAWVTIDAALHRPGEKLTCLYSTDSAQIGTTADIQPKNGLAVRLTAPAAGLVIYR</sequence>
<dbReference type="EMBL" id="LUUK01000163">
    <property type="protein sequence ID" value="OAI19011.1"/>
    <property type="molecule type" value="Genomic_DNA"/>
</dbReference>
<dbReference type="STRING" id="702114.A1355_05175"/>
<keyword evidence="3" id="KW-1185">Reference proteome</keyword>
<dbReference type="GO" id="GO:0005975">
    <property type="term" value="P:carbohydrate metabolic process"/>
    <property type="evidence" value="ECO:0007669"/>
    <property type="project" value="InterPro"/>
</dbReference>
<evidence type="ECO:0000313" key="2">
    <source>
        <dbReference type="EMBL" id="OAI19011.1"/>
    </source>
</evidence>
<protein>
    <submittedName>
        <fullName evidence="2">Alpha-amylase</fullName>
    </submittedName>
</protein>
<dbReference type="AlphaFoldDB" id="A0A177NMD0"/>
<evidence type="ECO:0000259" key="1">
    <source>
        <dbReference type="SMART" id="SM00642"/>
    </source>
</evidence>
<dbReference type="PANTHER" id="PTHR10357">
    <property type="entry name" value="ALPHA-AMYLASE FAMILY MEMBER"/>
    <property type="match status" value="1"/>
</dbReference>
<proteinExistence type="predicted"/>
<dbReference type="CDD" id="cd11352">
    <property type="entry name" value="AmyAc_5"/>
    <property type="match status" value="1"/>
</dbReference>
<organism evidence="2 3">
    <name type="scientific">Methylomonas koyamae</name>
    <dbReference type="NCBI Taxonomy" id="702114"/>
    <lineage>
        <taxon>Bacteria</taxon>
        <taxon>Pseudomonadati</taxon>
        <taxon>Pseudomonadota</taxon>
        <taxon>Gammaproteobacteria</taxon>
        <taxon>Methylococcales</taxon>
        <taxon>Methylococcaceae</taxon>
        <taxon>Methylomonas</taxon>
    </lineage>
</organism>